<dbReference type="CDD" id="cd03884">
    <property type="entry name" value="M20_bAS"/>
    <property type="match status" value="1"/>
</dbReference>
<dbReference type="Gene3D" id="3.40.630.10">
    <property type="entry name" value="Zn peptidases"/>
    <property type="match status" value="1"/>
</dbReference>
<gene>
    <name evidence="5" type="ORF">G8O30_11745</name>
</gene>
<feature type="binding site" evidence="3">
    <location>
        <position position="97"/>
    </location>
    <ligand>
        <name>Zn(2+)</name>
        <dbReference type="ChEBI" id="CHEBI:29105"/>
        <label>1</label>
    </ligand>
</feature>
<keyword evidence="6" id="KW-1185">Reference proteome</keyword>
<dbReference type="NCBIfam" id="NF006771">
    <property type="entry name" value="PRK09290.1-5"/>
    <property type="match status" value="1"/>
</dbReference>
<proteinExistence type="inferred from homology"/>
<comment type="cofactor">
    <cofactor evidence="3">
        <name>Zn(2+)</name>
        <dbReference type="ChEBI" id="CHEBI:29105"/>
    </cofactor>
    <text evidence="3">Binds 2 Zn(2+) ions per subunit.</text>
</comment>
<dbReference type="InterPro" id="IPR036264">
    <property type="entry name" value="Bact_exopeptidase_dim_dom"/>
</dbReference>
<dbReference type="SUPFAM" id="SSF55031">
    <property type="entry name" value="Bacterial exopeptidase dimerisation domain"/>
    <property type="match status" value="1"/>
</dbReference>
<dbReference type="AlphaFoldDB" id="A0A7S8CCZ7"/>
<evidence type="ECO:0000259" key="4">
    <source>
        <dbReference type="Pfam" id="PF07687"/>
    </source>
</evidence>
<dbReference type="InterPro" id="IPR010158">
    <property type="entry name" value="Amidase_Cbmase"/>
</dbReference>
<accession>A0A7S8CCZ7</accession>
<feature type="binding site" evidence="3">
    <location>
        <position position="108"/>
    </location>
    <ligand>
        <name>Zn(2+)</name>
        <dbReference type="ChEBI" id="CHEBI:29105"/>
        <label>2</label>
    </ligand>
</feature>
<dbReference type="PANTHER" id="PTHR32494:SF5">
    <property type="entry name" value="ALLANTOATE AMIDOHYDROLASE"/>
    <property type="match status" value="1"/>
</dbReference>
<feature type="domain" description="Peptidase M20 dimerisation" evidence="4">
    <location>
        <begin position="230"/>
        <end position="329"/>
    </location>
</feature>
<evidence type="ECO:0000313" key="6">
    <source>
        <dbReference type="Proteomes" id="UP000593626"/>
    </source>
</evidence>
<dbReference type="KEGG" id="mcui:G8O30_11745"/>
<feature type="binding site" evidence="3">
    <location>
        <position position="400"/>
    </location>
    <ligand>
        <name>Zn(2+)</name>
        <dbReference type="ChEBI" id="CHEBI:29105"/>
        <label>2</label>
    </ligand>
</feature>
<evidence type="ECO:0000256" key="2">
    <source>
        <dbReference type="ARBA" id="ARBA00022801"/>
    </source>
</evidence>
<keyword evidence="2 5" id="KW-0378">Hydrolase</keyword>
<reference evidence="5 6" key="1">
    <citation type="submission" date="2019-07" db="EMBL/GenBank/DDBJ databases">
        <title>Genome sequence of 2 isolates from Red Sea Mangroves.</title>
        <authorList>
            <person name="Sefrji F."/>
            <person name="Michoud G."/>
            <person name="Merlino G."/>
            <person name="Daffonchio D."/>
        </authorList>
    </citation>
    <scope>NUCLEOTIDE SEQUENCE [LARGE SCALE GENOMIC DNA]</scope>
    <source>
        <strain evidence="5 6">R1DC41</strain>
    </source>
</reference>
<name>A0A7S8CCZ7_9BACI</name>
<evidence type="ECO:0000313" key="5">
    <source>
        <dbReference type="EMBL" id="QPC47576.1"/>
    </source>
</evidence>
<dbReference type="GO" id="GO:0016813">
    <property type="term" value="F:hydrolase activity, acting on carbon-nitrogen (but not peptide) bonds, in linear amidines"/>
    <property type="evidence" value="ECO:0007669"/>
    <property type="project" value="InterPro"/>
</dbReference>
<feature type="binding site" evidence="3">
    <location>
        <position position="108"/>
    </location>
    <ligand>
        <name>Zn(2+)</name>
        <dbReference type="ChEBI" id="CHEBI:29105"/>
        <label>1</label>
    </ligand>
</feature>
<sequence>MFTYSRLVEKVEEIEQYEGINAQEVAEKLAALNAFGRTSEGGFTRAPLTPEERGAVRQFISWAKDLGLLVWEDHVGNVFAKWEGTDPALPVVMTGSHLDTVPNGGAFDGALGCLSSLLAIKRLQRLGFQPERSIVLVVFLDEEGSRFGHGLFGSQAIMGEVKSDRLKEFVDDSGLDMYSALEQFGYNPAKVGDSAWDPKQIHSFLELHIEQGKKLERAGAPIGVVSGIAGPSWVNVTFLGQTDHAGNTPMTERTDAMVACAEWIVEVESLPAKHSDTAVATVGKIQAFPNGTNVVAGKVSADVDVRDIQKETRDALLEDIVGAAHKIARKRGLTIEIKPGIKVDPVPVPQDLQDAIHEISKSNELKSITLPSGAGHDMMNLGKYTRGAMIFVPSKNGKSHSPEEWTDLGDCVRGILVLSELVRIEGSLK</sequence>
<dbReference type="PIRSF" id="PIRSF001235">
    <property type="entry name" value="Amidase_carbamoylase"/>
    <property type="match status" value="1"/>
</dbReference>
<dbReference type="InterPro" id="IPR002933">
    <property type="entry name" value="Peptidase_M20"/>
</dbReference>
<keyword evidence="3" id="KW-0479">Metal-binding</keyword>
<dbReference type="Gene3D" id="3.30.70.360">
    <property type="match status" value="1"/>
</dbReference>
<dbReference type="RefSeq" id="WP_239672247.1">
    <property type="nucleotide sequence ID" value="NZ_CP049742.1"/>
</dbReference>
<dbReference type="Pfam" id="PF01546">
    <property type="entry name" value="Peptidase_M20"/>
    <property type="match status" value="1"/>
</dbReference>
<dbReference type="GO" id="GO:0046872">
    <property type="term" value="F:metal ion binding"/>
    <property type="evidence" value="ECO:0007669"/>
    <property type="project" value="UniProtKB-KW"/>
</dbReference>
<feature type="binding site" evidence="3">
    <location>
        <position position="143"/>
    </location>
    <ligand>
        <name>Zn(2+)</name>
        <dbReference type="ChEBI" id="CHEBI:29105"/>
        <label>2</label>
    </ligand>
</feature>
<protein>
    <submittedName>
        <fullName evidence="5">Zn-dependent hydrolase</fullName>
    </submittedName>
</protein>
<dbReference type="NCBIfam" id="TIGR01879">
    <property type="entry name" value="hydantase"/>
    <property type="match status" value="1"/>
</dbReference>
<dbReference type="Pfam" id="PF07687">
    <property type="entry name" value="M20_dimer"/>
    <property type="match status" value="1"/>
</dbReference>
<dbReference type="InterPro" id="IPR011650">
    <property type="entry name" value="Peptidase_M20_dimer"/>
</dbReference>
<keyword evidence="3" id="KW-0862">Zinc</keyword>
<evidence type="ECO:0000256" key="3">
    <source>
        <dbReference type="PIRSR" id="PIRSR001235-1"/>
    </source>
</evidence>
<organism evidence="5 6">
    <name type="scientific">Mangrovibacillus cuniculi</name>
    <dbReference type="NCBI Taxonomy" id="2593652"/>
    <lineage>
        <taxon>Bacteria</taxon>
        <taxon>Bacillati</taxon>
        <taxon>Bacillota</taxon>
        <taxon>Bacilli</taxon>
        <taxon>Bacillales</taxon>
        <taxon>Bacillaceae</taxon>
        <taxon>Mangrovibacillus</taxon>
    </lineage>
</organism>
<dbReference type="Proteomes" id="UP000593626">
    <property type="component" value="Chromosome"/>
</dbReference>
<dbReference type="EMBL" id="CP049742">
    <property type="protein sequence ID" value="QPC47576.1"/>
    <property type="molecule type" value="Genomic_DNA"/>
</dbReference>
<comment type="similarity">
    <text evidence="1">Belongs to the peptidase M20 family.</text>
</comment>
<feature type="binding site" evidence="3">
    <location>
        <position position="208"/>
    </location>
    <ligand>
        <name>Zn(2+)</name>
        <dbReference type="ChEBI" id="CHEBI:29105"/>
        <label>1</label>
    </ligand>
</feature>
<dbReference type="SUPFAM" id="SSF53187">
    <property type="entry name" value="Zn-dependent exopeptidases"/>
    <property type="match status" value="1"/>
</dbReference>
<dbReference type="PANTHER" id="PTHR32494">
    <property type="entry name" value="ALLANTOATE DEIMINASE-RELATED"/>
    <property type="match status" value="1"/>
</dbReference>
<evidence type="ECO:0000256" key="1">
    <source>
        <dbReference type="ARBA" id="ARBA00006153"/>
    </source>
</evidence>